<organism evidence="1 2">
    <name type="scientific">Imbroritus primus</name>
    <dbReference type="NCBI Taxonomy" id="3058603"/>
    <lineage>
        <taxon>Bacteria</taxon>
        <taxon>Pseudomonadati</taxon>
        <taxon>Pseudomonadota</taxon>
        <taxon>Betaproteobacteria</taxon>
        <taxon>Burkholderiales</taxon>
        <taxon>Burkholderiaceae</taxon>
        <taxon>Imbroritus</taxon>
    </lineage>
</organism>
<accession>A0ACD3SSD9</accession>
<reference evidence="1" key="1">
    <citation type="submission" date="2019-05" db="EMBL/GenBank/DDBJ databases">
        <title>Revised genome assembly of Burkholderiaceae (previously Ralstonia) sp. PBA.</title>
        <authorList>
            <person name="Gan H.M."/>
        </authorList>
    </citation>
    <scope>NUCLEOTIDE SEQUENCE</scope>
    <source>
        <strain evidence="1">PBA</strain>
    </source>
</reference>
<dbReference type="Proteomes" id="UP000004277">
    <property type="component" value="Unassembled WGS sequence"/>
</dbReference>
<keyword evidence="2" id="KW-1185">Reference proteome</keyword>
<protein>
    <submittedName>
        <fullName evidence="1">Oxidoreductase</fullName>
    </submittedName>
</protein>
<name>A0ACD3SSD9_9BURK</name>
<sequence>MSATVAGAPVAATASPASPAKLQLQLRAITCLADDICSFEFVDPEHKSLPQFTAGAHIDVHLPDGAIRQYSLCNDPTETHRYVVAVLRDPNGRGGSVAMHDALRAGMLVTVSAPRNHFELSDDATRYLFIGGGIGITPLMSMIAEVRARGQDFHLVYCTRSPQRTAFLRELQPLIASGHVTLHHDHGDPTQGVDLAALLRDVTPGTHVYYCGPNGFLDAIDRAVQHWPKGTTHCERFSAPAGEAIDTSADTAFEVELKRSQKTFTVPPGQSIVHVMQAHGMDIDVSCEEGYCGTCMTRYLEGEPIHRDSVLDEEDREEFVMICCSRAKSKKLVLDI</sequence>
<dbReference type="EMBL" id="AKCV02000011">
    <property type="protein sequence ID" value="TMS59216.1"/>
    <property type="molecule type" value="Genomic_DNA"/>
</dbReference>
<gene>
    <name evidence="1" type="ORF">MW7_003285</name>
</gene>
<comment type="caution">
    <text evidence="1">The sequence shown here is derived from an EMBL/GenBank/DDBJ whole genome shotgun (WGS) entry which is preliminary data.</text>
</comment>
<evidence type="ECO:0000313" key="2">
    <source>
        <dbReference type="Proteomes" id="UP000004277"/>
    </source>
</evidence>
<proteinExistence type="predicted"/>
<evidence type="ECO:0000313" key="1">
    <source>
        <dbReference type="EMBL" id="TMS59216.1"/>
    </source>
</evidence>